<dbReference type="EMBL" id="CP066769">
    <property type="protein sequence ID" value="QQK01835.1"/>
    <property type="molecule type" value="Genomic_DNA"/>
</dbReference>
<name>A0A7T6VDA8_9BURK</name>
<reference evidence="2 3" key="1">
    <citation type="submission" date="2020-12" db="EMBL/GenBank/DDBJ databases">
        <title>Complete genome sequence of Burkholderia anthina BJQ0011.</title>
        <authorList>
            <person name="Xu Y."/>
        </authorList>
    </citation>
    <scope>NUCLEOTIDE SEQUENCE [LARGE SCALE GENOMIC DNA]</scope>
    <source>
        <strain evidence="2 3">BJQ0011</strain>
    </source>
</reference>
<accession>A0A7T6VDA8</accession>
<gene>
    <name evidence="2" type="ORF">JFN94_12140</name>
</gene>
<dbReference type="Pfam" id="PF25678">
    <property type="entry name" value="DUF7946"/>
    <property type="match status" value="1"/>
</dbReference>
<dbReference type="AlphaFoldDB" id="A0A7T6VDA8"/>
<protein>
    <recommendedName>
        <fullName evidence="1">DUF7946 domain-containing protein</fullName>
    </recommendedName>
</protein>
<proteinExistence type="predicted"/>
<evidence type="ECO:0000313" key="2">
    <source>
        <dbReference type="EMBL" id="QQK01835.1"/>
    </source>
</evidence>
<evidence type="ECO:0000313" key="3">
    <source>
        <dbReference type="Proteomes" id="UP000596205"/>
    </source>
</evidence>
<evidence type="ECO:0000259" key="1">
    <source>
        <dbReference type="Pfam" id="PF25678"/>
    </source>
</evidence>
<sequence length="273" mass="30930">MSEKELSLVIRIEGGTADEGLLDVYDAANTIYGLARAVNLVSHAFGNDEEVRKKNRSAQGASAFIHSSKKGCFEEQVDLRFEDKIVEKIGPSVIVNNFWDYLAWTWSHSVGIEYEPQTPRVKKISEHNDLFIYEIADALEAPMQYMHKPIARNNEVKVYLNRPRVGDELTLTAETLDYVSVREEQTDTEYIIGNITRVNVLSHFGRLFSDAENRVVSYELKNPDDRRVRGLALKSMQAHNEGNPGKVHLKVSKIVSAQGVVKRYIVHDILEIA</sequence>
<dbReference type="RefSeq" id="WP_199568486.1">
    <property type="nucleotide sequence ID" value="NZ_CP066769.1"/>
</dbReference>
<dbReference type="KEGG" id="bann:JFN94_12140"/>
<organism evidence="2 3">
    <name type="scientific">Burkholderia anthina</name>
    <dbReference type="NCBI Taxonomy" id="179879"/>
    <lineage>
        <taxon>Bacteria</taxon>
        <taxon>Pseudomonadati</taxon>
        <taxon>Pseudomonadota</taxon>
        <taxon>Betaproteobacteria</taxon>
        <taxon>Burkholderiales</taxon>
        <taxon>Burkholderiaceae</taxon>
        <taxon>Burkholderia</taxon>
        <taxon>Burkholderia cepacia complex</taxon>
    </lineage>
</organism>
<dbReference type="InterPro" id="IPR057706">
    <property type="entry name" value="DUF7946"/>
</dbReference>
<dbReference type="Proteomes" id="UP000596205">
    <property type="component" value="Chromosome 1"/>
</dbReference>
<feature type="domain" description="DUF7946" evidence="1">
    <location>
        <begin position="9"/>
        <end position="179"/>
    </location>
</feature>